<keyword evidence="5" id="KW-0408">Iron</keyword>
<organism evidence="8 9">
    <name type="scientific">Baekduia soli</name>
    <dbReference type="NCBI Taxonomy" id="496014"/>
    <lineage>
        <taxon>Bacteria</taxon>
        <taxon>Bacillati</taxon>
        <taxon>Actinomycetota</taxon>
        <taxon>Thermoleophilia</taxon>
        <taxon>Solirubrobacterales</taxon>
        <taxon>Baekduiaceae</taxon>
        <taxon>Baekduia</taxon>
    </lineage>
</organism>
<dbReference type="EMBL" id="CP042430">
    <property type="protein sequence ID" value="QEC50765.1"/>
    <property type="molecule type" value="Genomic_DNA"/>
</dbReference>
<proteinExistence type="inferred from homology"/>
<dbReference type="Proteomes" id="UP000321805">
    <property type="component" value="Chromosome"/>
</dbReference>
<evidence type="ECO:0000313" key="9">
    <source>
        <dbReference type="Proteomes" id="UP000321805"/>
    </source>
</evidence>
<keyword evidence="3" id="KW-0004">4Fe-4S</keyword>
<dbReference type="SUPFAM" id="SSF56770">
    <property type="entry name" value="HydA/Nqo6-like"/>
    <property type="match status" value="1"/>
</dbReference>
<protein>
    <submittedName>
        <fullName evidence="8">Oxidoreductase</fullName>
    </submittedName>
</protein>
<evidence type="ECO:0000256" key="5">
    <source>
        <dbReference type="ARBA" id="ARBA00023004"/>
    </source>
</evidence>
<dbReference type="InterPro" id="IPR006137">
    <property type="entry name" value="NADH_UbQ_OxRdtase-like_20kDa"/>
</dbReference>
<comment type="similarity">
    <text evidence="2">Belongs to the complex I 20 kDa subunit family.</text>
</comment>
<evidence type="ECO:0000259" key="7">
    <source>
        <dbReference type="Pfam" id="PF01058"/>
    </source>
</evidence>
<dbReference type="Pfam" id="PF01058">
    <property type="entry name" value="Oxidored_q6"/>
    <property type="match status" value="1"/>
</dbReference>
<keyword evidence="9" id="KW-1185">Reference proteome</keyword>
<dbReference type="OrthoDB" id="9786737at2"/>
<evidence type="ECO:0000256" key="1">
    <source>
        <dbReference type="ARBA" id="ARBA00001966"/>
    </source>
</evidence>
<keyword evidence="6" id="KW-0411">Iron-sulfur</keyword>
<evidence type="ECO:0000256" key="6">
    <source>
        <dbReference type="ARBA" id="ARBA00023014"/>
    </source>
</evidence>
<accession>A0A5B8UCJ0</accession>
<gene>
    <name evidence="8" type="ORF">FSW04_13325</name>
</gene>
<evidence type="ECO:0000256" key="2">
    <source>
        <dbReference type="ARBA" id="ARBA00009173"/>
    </source>
</evidence>
<dbReference type="PANTHER" id="PTHR42989">
    <property type="entry name" value="HYDROGENASE-4 COMPONENT I"/>
    <property type="match status" value="1"/>
</dbReference>
<dbReference type="AlphaFoldDB" id="A0A5B8UCJ0"/>
<dbReference type="GO" id="GO:0051539">
    <property type="term" value="F:4 iron, 4 sulfur cluster binding"/>
    <property type="evidence" value="ECO:0007669"/>
    <property type="project" value="UniProtKB-KW"/>
</dbReference>
<keyword evidence="4" id="KW-0479">Metal-binding</keyword>
<sequence>MRHVDAGSCNGCEHELGAVTGVYYDLQQYGLDVVASPRHADVLLVTGAVTTRMAGPLQAAYAAMPEPRLVAALGDCALGRGVLGTASELAGPLDGLLPVDLRIPGCPPAPAVIAEHLVAALRDRAAGS</sequence>
<dbReference type="Gene3D" id="3.40.50.12280">
    <property type="match status" value="1"/>
</dbReference>
<evidence type="ECO:0000256" key="4">
    <source>
        <dbReference type="ARBA" id="ARBA00022723"/>
    </source>
</evidence>
<dbReference type="KEGG" id="bsol:FSW04_13325"/>
<reference evidence="8 9" key="1">
    <citation type="journal article" date="2018" name="J. Microbiol.">
        <title>Baekduia soli gen. nov., sp. nov., a novel bacterium isolated from the soil of Baekdu Mountain and proposal of a novel family name, Baekduiaceae fam. nov.</title>
        <authorList>
            <person name="An D.S."/>
            <person name="Siddiqi M.Z."/>
            <person name="Kim K.H."/>
            <person name="Yu H.S."/>
            <person name="Im W.T."/>
        </authorList>
    </citation>
    <scope>NUCLEOTIDE SEQUENCE [LARGE SCALE GENOMIC DNA]</scope>
    <source>
        <strain evidence="8 9">BR7-21</strain>
    </source>
</reference>
<name>A0A5B8UCJ0_9ACTN</name>
<dbReference type="GO" id="GO:0046872">
    <property type="term" value="F:metal ion binding"/>
    <property type="evidence" value="ECO:0007669"/>
    <property type="project" value="UniProtKB-KW"/>
</dbReference>
<evidence type="ECO:0000256" key="3">
    <source>
        <dbReference type="ARBA" id="ARBA00022485"/>
    </source>
</evidence>
<evidence type="ECO:0000313" key="8">
    <source>
        <dbReference type="EMBL" id="QEC50765.1"/>
    </source>
</evidence>
<dbReference type="PANTHER" id="PTHR42989:SF1">
    <property type="entry name" value="FORMATE HYDROGENLYASE SUBUNIT 7-RELATED"/>
    <property type="match status" value="1"/>
</dbReference>
<dbReference type="InterPro" id="IPR052375">
    <property type="entry name" value="Complex_I_20kDa-like"/>
</dbReference>
<comment type="cofactor">
    <cofactor evidence="1">
        <name>[4Fe-4S] cluster</name>
        <dbReference type="ChEBI" id="CHEBI:49883"/>
    </cofactor>
</comment>
<feature type="domain" description="NADH:ubiquinone oxidoreductase-like 20kDa subunit" evidence="7">
    <location>
        <begin position="9"/>
        <end position="119"/>
    </location>
</feature>